<gene>
    <name evidence="1" type="ORF">A9200_10495</name>
</gene>
<evidence type="ECO:0000313" key="1">
    <source>
        <dbReference type="EMBL" id="OBR35627.1"/>
    </source>
</evidence>
<sequence length="65" mass="7997">MVYLNYNNLDGETQERLLKRSREEIENKHGKELRMYAVNYQKDYSVVLEEEAIRNLYNYKFIFTI</sequence>
<dbReference type="EMBL" id="LZFP01000050">
    <property type="protein sequence ID" value="OBR35627.1"/>
    <property type="molecule type" value="Genomic_DNA"/>
</dbReference>
<accession>A0A1B7YYT4</accession>
<organism evidence="1 2">
    <name type="scientific">Maribacter hydrothermalis</name>
    <dbReference type="NCBI Taxonomy" id="1836467"/>
    <lineage>
        <taxon>Bacteria</taxon>
        <taxon>Pseudomonadati</taxon>
        <taxon>Bacteroidota</taxon>
        <taxon>Flavobacteriia</taxon>
        <taxon>Flavobacteriales</taxon>
        <taxon>Flavobacteriaceae</taxon>
        <taxon>Maribacter</taxon>
    </lineage>
</organism>
<dbReference type="KEGG" id="mart:BTR34_02030"/>
<proteinExistence type="predicted"/>
<dbReference type="AlphaFoldDB" id="A0A1B7YYT4"/>
<name>A0A1B7YYT4_9FLAO</name>
<evidence type="ECO:0000313" key="2">
    <source>
        <dbReference type="Proteomes" id="UP000092164"/>
    </source>
</evidence>
<keyword evidence="2" id="KW-1185">Reference proteome</keyword>
<dbReference type="Proteomes" id="UP000092164">
    <property type="component" value="Unassembled WGS sequence"/>
</dbReference>
<comment type="caution">
    <text evidence="1">The sequence shown here is derived from an EMBL/GenBank/DDBJ whole genome shotgun (WGS) entry which is preliminary data.</text>
</comment>
<protein>
    <submittedName>
        <fullName evidence="1">Uncharacterized protein</fullName>
    </submittedName>
</protein>
<dbReference type="RefSeq" id="WP_068486768.1">
    <property type="nucleotide sequence ID" value="NZ_CP018760.1"/>
</dbReference>
<reference evidence="2" key="1">
    <citation type="submission" date="2016-06" db="EMBL/GenBank/DDBJ databases">
        <authorList>
            <person name="Zhan P."/>
        </authorList>
    </citation>
    <scope>NUCLEOTIDE SEQUENCE [LARGE SCALE GENOMIC DNA]</scope>
    <source>
        <strain evidence="2">T28</strain>
    </source>
</reference>
<dbReference type="OrthoDB" id="1448720at2"/>
<dbReference type="STRING" id="1836467.BTR34_02030"/>